<name>A0A0B0P445_GOSAR</name>
<dbReference type="AlphaFoldDB" id="A0A0B0P445"/>
<accession>A0A0B0P445</accession>
<dbReference type="EMBL" id="KN409944">
    <property type="protein sequence ID" value="KHG18146.1"/>
    <property type="molecule type" value="Genomic_DNA"/>
</dbReference>
<dbReference type="Proteomes" id="UP000032142">
    <property type="component" value="Unassembled WGS sequence"/>
</dbReference>
<gene>
    <name evidence="1" type="ORF">F383_06122</name>
</gene>
<sequence length="29" mass="3364">MSGAWHRHRFAKTCVRPRLGHGISIRPHV</sequence>
<keyword evidence="2" id="KW-1185">Reference proteome</keyword>
<proteinExistence type="predicted"/>
<protein>
    <submittedName>
        <fullName evidence="1">Uncharacterized protein</fullName>
    </submittedName>
</protein>
<reference evidence="2" key="1">
    <citation type="submission" date="2014-09" db="EMBL/GenBank/DDBJ databases">
        <authorList>
            <person name="Mudge J."/>
            <person name="Ramaraj T."/>
            <person name="Lindquist I.E."/>
            <person name="Bharti A.K."/>
            <person name="Sundararajan A."/>
            <person name="Cameron C.T."/>
            <person name="Woodward J.E."/>
            <person name="May G.D."/>
            <person name="Brubaker C."/>
            <person name="Broadhvest J."/>
            <person name="Wilkins T.A."/>
        </authorList>
    </citation>
    <scope>NUCLEOTIDE SEQUENCE</scope>
    <source>
        <strain evidence="2">cv. AKA8401</strain>
    </source>
</reference>
<evidence type="ECO:0000313" key="2">
    <source>
        <dbReference type="Proteomes" id="UP000032142"/>
    </source>
</evidence>
<evidence type="ECO:0000313" key="1">
    <source>
        <dbReference type="EMBL" id="KHG18146.1"/>
    </source>
</evidence>
<organism evidence="1 2">
    <name type="scientific">Gossypium arboreum</name>
    <name type="common">Tree cotton</name>
    <name type="synonym">Gossypium nanking</name>
    <dbReference type="NCBI Taxonomy" id="29729"/>
    <lineage>
        <taxon>Eukaryota</taxon>
        <taxon>Viridiplantae</taxon>
        <taxon>Streptophyta</taxon>
        <taxon>Embryophyta</taxon>
        <taxon>Tracheophyta</taxon>
        <taxon>Spermatophyta</taxon>
        <taxon>Magnoliopsida</taxon>
        <taxon>eudicotyledons</taxon>
        <taxon>Gunneridae</taxon>
        <taxon>Pentapetalae</taxon>
        <taxon>rosids</taxon>
        <taxon>malvids</taxon>
        <taxon>Malvales</taxon>
        <taxon>Malvaceae</taxon>
        <taxon>Malvoideae</taxon>
        <taxon>Gossypium</taxon>
    </lineage>
</organism>